<dbReference type="GO" id="GO:0040003">
    <property type="term" value="P:chitin-based cuticle development"/>
    <property type="evidence" value="ECO:0007669"/>
    <property type="project" value="TreeGrafter"/>
</dbReference>
<feature type="domain" description="DUF243" evidence="1">
    <location>
        <begin position="198"/>
        <end position="300"/>
    </location>
</feature>
<dbReference type="AlphaFoldDB" id="A0A194PFA9"/>
<dbReference type="PANTHER" id="PTHR31927">
    <property type="entry name" value="FI07246P-RELATED-RELATED"/>
    <property type="match status" value="1"/>
</dbReference>
<dbReference type="GO" id="GO:0062129">
    <property type="term" value="C:chitin-based extracellular matrix"/>
    <property type="evidence" value="ECO:0007669"/>
    <property type="project" value="TreeGrafter"/>
</dbReference>
<dbReference type="InterPro" id="IPR004145">
    <property type="entry name" value="DUF243"/>
</dbReference>
<name>A0A194PFA9_PAPXU</name>
<evidence type="ECO:0000313" key="3">
    <source>
        <dbReference type="Proteomes" id="UP000053268"/>
    </source>
</evidence>
<sequence>MSVTLVDRPLAYLAAGHDASGCEPSVTIFAFLVSGTLAGYVYPKPTIPFNLPVNTPINHDAAKEFLSQSNEKAVSYSIPIEEYHYLKQHKAEHQTSNEAQTNSFRNGENLLLLEKIIKHYDNGFTNLEETGIDHIENTNGNEIAEEVLQQTGSPNIVSINETPIVNVIPNVNPVLIQNVIPQTENYVQHNVVQNIVEPVINKHIYFHVPPPDIEEPIVQRLPDPIKKTYKIIFIKVPSQESSNNARIQQAINNQINQNSAVSEKTLIYVLAKKPEPVQILPPPPPTPSRHEVLFVNYRGKQNSAPLPIASDLFQGNSALSQTENLRLGLVNGQI</sequence>
<dbReference type="Proteomes" id="UP000053268">
    <property type="component" value="Unassembled WGS sequence"/>
</dbReference>
<evidence type="ECO:0000259" key="1">
    <source>
        <dbReference type="SMART" id="SM00690"/>
    </source>
</evidence>
<keyword evidence="3" id="KW-1185">Reference proteome</keyword>
<gene>
    <name evidence="2" type="ORF">RR46_08393</name>
</gene>
<dbReference type="Pfam" id="PF03103">
    <property type="entry name" value="DUF243"/>
    <property type="match status" value="1"/>
</dbReference>
<dbReference type="STRING" id="66420.A0A194PFA9"/>
<reference evidence="2 3" key="1">
    <citation type="journal article" date="2015" name="Nat. Commun.">
        <title>Outbred genome sequencing and CRISPR/Cas9 gene editing in butterflies.</title>
        <authorList>
            <person name="Li X."/>
            <person name="Fan D."/>
            <person name="Zhang W."/>
            <person name="Liu G."/>
            <person name="Zhang L."/>
            <person name="Zhao L."/>
            <person name="Fang X."/>
            <person name="Chen L."/>
            <person name="Dong Y."/>
            <person name="Chen Y."/>
            <person name="Ding Y."/>
            <person name="Zhao R."/>
            <person name="Feng M."/>
            <person name="Zhu Y."/>
            <person name="Feng Y."/>
            <person name="Jiang X."/>
            <person name="Zhu D."/>
            <person name="Xiang H."/>
            <person name="Feng X."/>
            <person name="Li S."/>
            <person name="Wang J."/>
            <person name="Zhang G."/>
            <person name="Kronforst M.R."/>
            <person name="Wang W."/>
        </authorList>
    </citation>
    <scope>NUCLEOTIDE SEQUENCE [LARGE SCALE GENOMIC DNA]</scope>
    <source>
        <strain evidence="2">Ya'a_city_454_Px</strain>
        <tissue evidence="2">Whole body</tissue>
    </source>
</reference>
<protein>
    <recommendedName>
        <fullName evidence="1">DUF243 domain-containing protein</fullName>
    </recommendedName>
</protein>
<dbReference type="EMBL" id="KQ459605">
    <property type="protein sequence ID" value="KPI91967.1"/>
    <property type="molecule type" value="Genomic_DNA"/>
</dbReference>
<dbReference type="GO" id="GO:0008010">
    <property type="term" value="F:structural constituent of chitin-based larval cuticle"/>
    <property type="evidence" value="ECO:0007669"/>
    <property type="project" value="TreeGrafter"/>
</dbReference>
<evidence type="ECO:0000313" key="2">
    <source>
        <dbReference type="EMBL" id="KPI91967.1"/>
    </source>
</evidence>
<proteinExistence type="predicted"/>
<dbReference type="PANTHER" id="PTHR31927:SF2">
    <property type="entry name" value="FI07246P-RELATED"/>
    <property type="match status" value="1"/>
</dbReference>
<dbReference type="SMART" id="SM00690">
    <property type="entry name" value="DM5"/>
    <property type="match status" value="1"/>
</dbReference>
<organism evidence="2 3">
    <name type="scientific">Papilio xuthus</name>
    <name type="common">Asian swallowtail butterfly</name>
    <dbReference type="NCBI Taxonomy" id="66420"/>
    <lineage>
        <taxon>Eukaryota</taxon>
        <taxon>Metazoa</taxon>
        <taxon>Ecdysozoa</taxon>
        <taxon>Arthropoda</taxon>
        <taxon>Hexapoda</taxon>
        <taxon>Insecta</taxon>
        <taxon>Pterygota</taxon>
        <taxon>Neoptera</taxon>
        <taxon>Endopterygota</taxon>
        <taxon>Lepidoptera</taxon>
        <taxon>Glossata</taxon>
        <taxon>Ditrysia</taxon>
        <taxon>Papilionoidea</taxon>
        <taxon>Papilionidae</taxon>
        <taxon>Papilioninae</taxon>
        <taxon>Papilio</taxon>
    </lineage>
</organism>
<accession>A0A194PFA9</accession>